<proteinExistence type="predicted"/>
<sequence length="1489" mass="170362">MTDTRSRDDANQHLKNIRAGNGLDENVHVPQAIVKNLEAAVKVLAEQLYQKSTHFLLELIQNADDNHYEVQDPTLHLTYGKKHLRVDCNEIGFSPKDVDAICSVGQSSKAGAGVSTQYVGEKGIGFKSVFKAADVVWVSSRAYEFKFDRNVKLGMIAPILVDFPGKRPHWTSFYLQFASDYDVQELISDLNGLDARLLIFLRRLRKIVITFVGANGIPTTRTLTRAAGEIVGKEAVHLSEDGKRMNYLVIRYRAKNLPPEEKRDGVRESELLLAFSVDDDNQPKLDAQQVFAYLPIRDYGFKFMIQADFLLIASREDVDNSSRWNQSLRDQFVDAFLESVAWFNSGSFRYTWLRYLPPKPVSFDFFSPLKTRLLERLSREPVLESWDEKLRPGSSLTYVPEKYMDHEGVPLTLTPSKHGVYVSQNYSHDDAERLKLLVATEMDDTLFLDHLEEITKHQHDSFKSKPPEWHSHLAMVLVNIWEAPLQAETRRMMYRLNRQSDGRHRFFGRPIPDILRPKDPEAEEAEGTHVSRERIKKLPIILLRDGRWVCAANNNIFFPGESEQWELPGGVDLLVVDSKAAKDVPRSNLFRVVGVQDFKVAAITQLIVANHSDQSFNPAKIPRADLISQILFLYTTGWRNGDGKPFWFATESDGRALGATLYVDDEIPHSASKFFANNRKKFQFIHPDYKTAHPRNEADWLAWLNTNMSLSNIPRLIRLIREVSPRSWVFEMSHEFEFIIKAWSSLDAITLLCAHWVEYKPFMEPLTNQFEDASVEESYRTLKKKISAVGVKTTEGETCRLDETFLPLGDVPEETKGCVSFLDVPDPEHPCWQVLATFGVGVKQDINFWLRCLDKLCGNPCQLKQVMYFYEQIQARSNEDQKKVQKFFHDSKLSVYAPWSGNPEINPDSGTWLPIHQALWTGPKCLRLHFSVNEIYPSCKRLFTDVLQVTDASMRDLIFEAVMFKKKDPLHYMRNIYLELEKFLEKDKTYTSRLQPLVEKEVWPITDSGEPDTFDQLMSTPKPWFIADTMPLRTSFTGIVPLLAFSTDDISQMERIMCNLEMDKKRLSLATKSIPRTEGKVVFHREHTAMFQSKYEFIARLVQPSTIHRDRRKRVLKALQQIEVFTAERIIQRYLVNIGGQDVEGRQLPGNVVLSPEEESMKIYLKDQYLELEGNPHELSEKLGSYTGIDERKNGLYLLHIVLTTPNPASISAILGHYGIPLSYPEDDGNDEWLNAPRMPAHTMLDGSFPQFATESFTVISNRNPMFGEANGEDQEIGGMGIEANPFLDGLVGDNPFGSGFKIVAPNGFGRRAIHGDGADDELEFIGENHVCQTLAKMMSERFIPEEHWTSHRRTRAGLSAPALSDDSFAFTIKDTEGIWTEIIARSGYPEARAWRTRPPTWHIVVKTTRGPLSDEFALTTAQFDKARKYAIRSQEERYRIPSDVILLIRIYNAEKEPQLSIFLDPWELYLAGTLRLMSSGRYFGRVSA</sequence>
<dbReference type="EMBL" id="JAGHQL010000161">
    <property type="protein sequence ID" value="KAH0537119.1"/>
    <property type="molecule type" value="Genomic_DNA"/>
</dbReference>
<dbReference type="Gene3D" id="3.30.565.10">
    <property type="entry name" value="Histidine kinase-like ATPase, C-terminal domain"/>
    <property type="match status" value="1"/>
</dbReference>
<dbReference type="PANTHER" id="PTHR32387">
    <property type="entry name" value="WU:FJ29H11"/>
    <property type="match status" value="1"/>
</dbReference>
<reference evidence="1" key="1">
    <citation type="submission" date="2021-03" db="EMBL/GenBank/DDBJ databases">
        <title>Comparative genomics and phylogenomic investigation of the class Geoglossomycetes provide insights into ecological specialization and systematics.</title>
        <authorList>
            <person name="Melie T."/>
            <person name="Pirro S."/>
            <person name="Miller A.N."/>
            <person name="Quandt A."/>
        </authorList>
    </citation>
    <scope>NUCLEOTIDE SEQUENCE</scope>
    <source>
        <strain evidence="1">GBOQ0MN5Z8</strain>
    </source>
</reference>
<protein>
    <submittedName>
        <fullName evidence="1">Uncharacterized protein</fullName>
    </submittedName>
</protein>
<dbReference type="OrthoDB" id="1262810at2759"/>
<accession>A0A9P8HWV8</accession>
<dbReference type="PANTHER" id="PTHR32387:SF0">
    <property type="entry name" value="PROTEIN NO VEIN"/>
    <property type="match status" value="1"/>
</dbReference>
<gene>
    <name evidence="1" type="ORF">FGG08_006051</name>
</gene>
<keyword evidence="2" id="KW-1185">Reference proteome</keyword>
<dbReference type="Proteomes" id="UP000698800">
    <property type="component" value="Unassembled WGS sequence"/>
</dbReference>
<organism evidence="1 2">
    <name type="scientific">Glutinoglossum americanum</name>
    <dbReference type="NCBI Taxonomy" id="1670608"/>
    <lineage>
        <taxon>Eukaryota</taxon>
        <taxon>Fungi</taxon>
        <taxon>Dikarya</taxon>
        <taxon>Ascomycota</taxon>
        <taxon>Pezizomycotina</taxon>
        <taxon>Geoglossomycetes</taxon>
        <taxon>Geoglossales</taxon>
        <taxon>Geoglossaceae</taxon>
        <taxon>Glutinoglossum</taxon>
    </lineage>
</organism>
<evidence type="ECO:0000313" key="1">
    <source>
        <dbReference type="EMBL" id="KAH0537119.1"/>
    </source>
</evidence>
<comment type="caution">
    <text evidence="1">The sequence shown here is derived from an EMBL/GenBank/DDBJ whole genome shotgun (WGS) entry which is preliminary data.</text>
</comment>
<evidence type="ECO:0000313" key="2">
    <source>
        <dbReference type="Proteomes" id="UP000698800"/>
    </source>
</evidence>
<dbReference type="InterPro" id="IPR052957">
    <property type="entry name" value="Auxin_embryo_med"/>
</dbReference>
<name>A0A9P8HWV8_9PEZI</name>
<dbReference type="NCBIfam" id="NF047352">
    <property type="entry name" value="P_loop_sacsin"/>
    <property type="match status" value="1"/>
</dbReference>
<dbReference type="SUPFAM" id="SSF55874">
    <property type="entry name" value="ATPase domain of HSP90 chaperone/DNA topoisomerase II/histidine kinase"/>
    <property type="match status" value="1"/>
</dbReference>
<dbReference type="InterPro" id="IPR036890">
    <property type="entry name" value="HATPase_C_sf"/>
</dbReference>